<dbReference type="Gene3D" id="2.180.10.10">
    <property type="entry name" value="RHS repeat-associated core"/>
    <property type="match status" value="1"/>
</dbReference>
<keyword evidence="2" id="KW-1185">Reference proteome</keyword>
<evidence type="ECO:0000313" key="1">
    <source>
        <dbReference type="EMBL" id="RDV14534.1"/>
    </source>
</evidence>
<evidence type="ECO:0000313" key="2">
    <source>
        <dbReference type="Proteomes" id="UP000256708"/>
    </source>
</evidence>
<proteinExistence type="predicted"/>
<gene>
    <name evidence="1" type="ORF">DXT99_14125</name>
</gene>
<dbReference type="AlphaFoldDB" id="A0A3D8LB49"/>
<sequence length="268" mass="31140">MKINSLYLVSLVLLLLSCGKENDETLPQPEPEVTSCKITETKVSDNGFVTTYFYDSEGLLKKVEAVLPNTSNNANYYELEYDADGRLIKNNWSIPSLNFYYQLLYTYNSAGQVTKLTLSHKNTEGNYVPSTYHVYEYTGPDEMKQRRLYRIDKDQDVLLETEDYFYENGLMVKVEFQGQRPDLNKVYELEYDDKKNHAYQSRVFNMQGYGYPFRHNITKTTALDYKGRIISNESTESTYTYTPEGYPATRTSTRGINTFSVAYTYNCK</sequence>
<name>A0A3D8LB49_9BACT</name>
<dbReference type="Proteomes" id="UP000256708">
    <property type="component" value="Unassembled WGS sequence"/>
</dbReference>
<dbReference type="RefSeq" id="WP_115566213.1">
    <property type="nucleotide sequence ID" value="NZ_QRGR01000014.1"/>
</dbReference>
<accession>A0A3D8LB49</accession>
<comment type="caution">
    <text evidence="1">The sequence shown here is derived from an EMBL/GenBank/DDBJ whole genome shotgun (WGS) entry which is preliminary data.</text>
</comment>
<dbReference type="OrthoDB" id="1361961at2"/>
<dbReference type="PROSITE" id="PS51257">
    <property type="entry name" value="PROKAR_LIPOPROTEIN"/>
    <property type="match status" value="1"/>
</dbReference>
<dbReference type="EMBL" id="QRGR01000014">
    <property type="protein sequence ID" value="RDV14534.1"/>
    <property type="molecule type" value="Genomic_DNA"/>
</dbReference>
<organism evidence="1 2">
    <name type="scientific">Pontibacter diazotrophicus</name>
    <dbReference type="NCBI Taxonomy" id="1400979"/>
    <lineage>
        <taxon>Bacteria</taxon>
        <taxon>Pseudomonadati</taxon>
        <taxon>Bacteroidota</taxon>
        <taxon>Cytophagia</taxon>
        <taxon>Cytophagales</taxon>
        <taxon>Hymenobacteraceae</taxon>
        <taxon>Pontibacter</taxon>
    </lineage>
</organism>
<reference evidence="2" key="1">
    <citation type="submission" date="2018-08" db="EMBL/GenBank/DDBJ databases">
        <authorList>
            <person name="Liu Z.-W."/>
            <person name="Du Z.-J."/>
        </authorList>
    </citation>
    <scope>NUCLEOTIDE SEQUENCE [LARGE SCALE GENOMIC DNA]</scope>
    <source>
        <strain evidence="2">H4X</strain>
    </source>
</reference>
<evidence type="ECO:0008006" key="3">
    <source>
        <dbReference type="Google" id="ProtNLM"/>
    </source>
</evidence>
<protein>
    <recommendedName>
        <fullName evidence="3">DUF4595 domain-containing protein</fullName>
    </recommendedName>
</protein>